<protein>
    <submittedName>
        <fullName evidence="2">Type 11 methyltransferase</fullName>
    </submittedName>
</protein>
<dbReference type="PANTHER" id="PTHR43591:SF24">
    <property type="entry name" value="2-METHOXY-6-POLYPRENYL-1,4-BENZOQUINOL METHYLASE, MITOCHONDRIAL"/>
    <property type="match status" value="1"/>
</dbReference>
<keyword evidence="2" id="KW-0808">Transferase</keyword>
<keyword evidence="3" id="KW-1185">Reference proteome</keyword>
<dbReference type="STRING" id="661478.OP10G_3924"/>
<dbReference type="InterPro" id="IPR029063">
    <property type="entry name" value="SAM-dependent_MTases_sf"/>
</dbReference>
<name>A0A068NV94_FIMGI</name>
<evidence type="ECO:0000259" key="1">
    <source>
        <dbReference type="Pfam" id="PF08241"/>
    </source>
</evidence>
<dbReference type="RefSeq" id="WP_025228799.1">
    <property type="nucleotide sequence ID" value="NZ_CP007139.1"/>
</dbReference>
<dbReference type="CDD" id="cd02440">
    <property type="entry name" value="AdoMet_MTases"/>
    <property type="match status" value="1"/>
</dbReference>
<dbReference type="InterPro" id="IPR013216">
    <property type="entry name" value="Methyltransf_11"/>
</dbReference>
<dbReference type="PANTHER" id="PTHR43591">
    <property type="entry name" value="METHYLTRANSFERASE"/>
    <property type="match status" value="1"/>
</dbReference>
<accession>A0A068NV94</accession>
<dbReference type="SUPFAM" id="SSF53335">
    <property type="entry name" value="S-adenosyl-L-methionine-dependent methyltransferases"/>
    <property type="match status" value="1"/>
</dbReference>
<dbReference type="EMBL" id="CP007139">
    <property type="protein sequence ID" value="AIE87292.1"/>
    <property type="molecule type" value="Genomic_DNA"/>
</dbReference>
<dbReference type="HOGENOM" id="CLU_049749_0_0_0"/>
<sequence length="253" mass="28890">MSSLPHHVENNRTLWARLSKDFDEPGRRAWASGVIDWGVWNVPEEEVHALGDLSLLNGKDTVELGCGTGYVSSWLARLGARPVGVDITPEQLANARKYQREFGIQFPLYEESAEETSLPSESFDYAVSEYGASIWCDPKKWIPEAARLLRPGGRLVFLRNSTISVLCSPQEGAAKPELVNDYRKIERMDWDDGIEFHMPTGDMLRLLRASGFDVVDFIELFPRADTPPTRFEYIDLEWSHRWPAEEMWCAVKR</sequence>
<dbReference type="eggNOG" id="COG2226">
    <property type="taxonomic scope" value="Bacteria"/>
</dbReference>
<dbReference type="AlphaFoldDB" id="A0A068NV94"/>
<dbReference type="OrthoDB" id="5566900at2"/>
<dbReference type="GO" id="GO:0008757">
    <property type="term" value="F:S-adenosylmethionine-dependent methyltransferase activity"/>
    <property type="evidence" value="ECO:0007669"/>
    <property type="project" value="InterPro"/>
</dbReference>
<organism evidence="2 3">
    <name type="scientific">Fimbriimonas ginsengisoli Gsoil 348</name>
    <dbReference type="NCBI Taxonomy" id="661478"/>
    <lineage>
        <taxon>Bacteria</taxon>
        <taxon>Bacillati</taxon>
        <taxon>Armatimonadota</taxon>
        <taxon>Fimbriimonadia</taxon>
        <taxon>Fimbriimonadales</taxon>
        <taxon>Fimbriimonadaceae</taxon>
        <taxon>Fimbriimonas</taxon>
    </lineage>
</organism>
<dbReference type="Pfam" id="PF08241">
    <property type="entry name" value="Methyltransf_11"/>
    <property type="match status" value="1"/>
</dbReference>
<proteinExistence type="predicted"/>
<dbReference type="Gene3D" id="3.40.50.150">
    <property type="entry name" value="Vaccinia Virus protein VP39"/>
    <property type="match status" value="1"/>
</dbReference>
<gene>
    <name evidence="2" type="ORF">OP10G_3924</name>
</gene>
<dbReference type="GO" id="GO:0032259">
    <property type="term" value="P:methylation"/>
    <property type="evidence" value="ECO:0007669"/>
    <property type="project" value="UniProtKB-KW"/>
</dbReference>
<feature type="domain" description="Methyltransferase type 11" evidence="1">
    <location>
        <begin position="63"/>
        <end position="157"/>
    </location>
</feature>
<dbReference type="Proteomes" id="UP000027982">
    <property type="component" value="Chromosome"/>
</dbReference>
<evidence type="ECO:0000313" key="3">
    <source>
        <dbReference type="Proteomes" id="UP000027982"/>
    </source>
</evidence>
<reference evidence="2 3" key="1">
    <citation type="journal article" date="2014" name="PLoS ONE">
        <title>The first complete genome sequence of the class fimbriimonadia in the phylum armatimonadetes.</title>
        <authorList>
            <person name="Hu Z.Y."/>
            <person name="Wang Y.Z."/>
            <person name="Im W.T."/>
            <person name="Wang S.Y."/>
            <person name="Zhao G.P."/>
            <person name="Zheng H.J."/>
            <person name="Quan Z.X."/>
        </authorList>
    </citation>
    <scope>NUCLEOTIDE SEQUENCE [LARGE SCALE GENOMIC DNA]</scope>
    <source>
        <strain evidence="2">Gsoil 348</strain>
    </source>
</reference>
<dbReference type="KEGG" id="fgi:OP10G_3924"/>
<evidence type="ECO:0000313" key="2">
    <source>
        <dbReference type="EMBL" id="AIE87292.1"/>
    </source>
</evidence>
<keyword evidence="2" id="KW-0489">Methyltransferase</keyword>